<reference evidence="9 10" key="1">
    <citation type="submission" date="2019-09" db="EMBL/GenBank/DDBJ databases">
        <title>Complete Genome Sequence of Lactobacillus nenjiangensis SH-Y15, isolated from sauerkraut.</title>
        <authorList>
            <person name="Yang H."/>
        </authorList>
    </citation>
    <scope>NUCLEOTIDE SEQUENCE [LARGE SCALE GENOMIC DNA]</scope>
    <source>
        <strain evidence="9 10">SH-Y15</strain>
    </source>
</reference>
<dbReference type="PROSITE" id="PS50928">
    <property type="entry name" value="ABC_TM1"/>
    <property type="match status" value="1"/>
</dbReference>
<evidence type="ECO:0000256" key="4">
    <source>
        <dbReference type="ARBA" id="ARBA00022692"/>
    </source>
</evidence>
<evidence type="ECO:0000313" key="10">
    <source>
        <dbReference type="Proteomes" id="UP000325295"/>
    </source>
</evidence>
<feature type="transmembrane region" description="Helical" evidence="7">
    <location>
        <begin position="58"/>
        <end position="81"/>
    </location>
</feature>
<feature type="transmembrane region" description="Helical" evidence="7">
    <location>
        <begin position="166"/>
        <end position="183"/>
    </location>
</feature>
<dbReference type="InterPro" id="IPR000515">
    <property type="entry name" value="MetI-like"/>
</dbReference>
<dbReference type="Pfam" id="PF00528">
    <property type="entry name" value="BPD_transp_1"/>
    <property type="match status" value="1"/>
</dbReference>
<evidence type="ECO:0000259" key="8">
    <source>
        <dbReference type="PROSITE" id="PS50928"/>
    </source>
</evidence>
<feature type="transmembrane region" description="Helical" evidence="7">
    <location>
        <begin position="87"/>
        <end position="105"/>
    </location>
</feature>
<keyword evidence="10" id="KW-1185">Reference proteome</keyword>
<feature type="transmembrane region" description="Helical" evidence="7">
    <location>
        <begin position="195"/>
        <end position="215"/>
    </location>
</feature>
<gene>
    <name evidence="9" type="ORF">F0161_10590</name>
</gene>
<evidence type="ECO:0000256" key="6">
    <source>
        <dbReference type="ARBA" id="ARBA00023136"/>
    </source>
</evidence>
<comment type="similarity">
    <text evidence="7">Belongs to the binding-protein-dependent transport system permease family.</text>
</comment>
<dbReference type="PANTHER" id="PTHR30614">
    <property type="entry name" value="MEMBRANE COMPONENT OF AMINO ACID ABC TRANSPORTER"/>
    <property type="match status" value="1"/>
</dbReference>
<dbReference type="NCBIfam" id="TIGR01726">
    <property type="entry name" value="HEQRo_perm_3TM"/>
    <property type="match status" value="1"/>
</dbReference>
<dbReference type="KEGG" id="lnn:F0161_10590"/>
<proteinExistence type="inferred from homology"/>
<keyword evidence="6 7" id="KW-0472">Membrane</keyword>
<accession>A0A5P1X6Z6</accession>
<name>A0A5P1X6Z6_9LACO</name>
<dbReference type="GO" id="GO:0022857">
    <property type="term" value="F:transmembrane transporter activity"/>
    <property type="evidence" value="ECO:0007669"/>
    <property type="project" value="InterPro"/>
</dbReference>
<dbReference type="SUPFAM" id="SSF161098">
    <property type="entry name" value="MetI-like"/>
    <property type="match status" value="1"/>
</dbReference>
<sequence length="229" mass="25762">MSHSGINIFFEGSNFVRLLHGLLVSAEIAFVAIILGAILGIILGALRTTKSRIVRFILRIYLEFFRIVPTVVLLFLFYYILPKNFNLNLSAEVVATLVFALWMAAEMSDIVRSGLISVPKHQTDAGKAIGLNPVQLFRYITLPQSLKLMIPATINLTSRVIKTTSLLLLISVMDVINVGQQIIEANQQQYQNGAFWVYGLIFILYFILCYPLSLWEKHMARKEAAIQNG</sequence>
<feature type="domain" description="ABC transmembrane type-1" evidence="8">
    <location>
        <begin position="22"/>
        <end position="213"/>
    </location>
</feature>
<evidence type="ECO:0000256" key="1">
    <source>
        <dbReference type="ARBA" id="ARBA00004651"/>
    </source>
</evidence>
<dbReference type="CDD" id="cd06261">
    <property type="entry name" value="TM_PBP2"/>
    <property type="match status" value="1"/>
</dbReference>
<evidence type="ECO:0000313" key="9">
    <source>
        <dbReference type="EMBL" id="QER68241.1"/>
    </source>
</evidence>
<keyword evidence="2 7" id="KW-0813">Transport</keyword>
<dbReference type="RefSeq" id="WP_137601426.1">
    <property type="nucleotide sequence ID" value="NZ_BJEB01000008.1"/>
</dbReference>
<dbReference type="InterPro" id="IPR035906">
    <property type="entry name" value="MetI-like_sf"/>
</dbReference>
<dbReference type="InterPro" id="IPR043429">
    <property type="entry name" value="ArtM/GltK/GlnP/TcyL/YhdX-like"/>
</dbReference>
<keyword evidence="5 7" id="KW-1133">Transmembrane helix</keyword>
<dbReference type="EMBL" id="CP043939">
    <property type="protein sequence ID" value="QER68241.1"/>
    <property type="molecule type" value="Genomic_DNA"/>
</dbReference>
<dbReference type="PANTHER" id="PTHR30614:SF36">
    <property type="entry name" value="ABC TRANSPORTER MEMBRANE-SPANNING PERMEASE-GLUTAMINE TRANSPORT"/>
    <property type="match status" value="1"/>
</dbReference>
<keyword evidence="4 7" id="KW-0812">Transmembrane</keyword>
<dbReference type="GO" id="GO:0006865">
    <property type="term" value="P:amino acid transport"/>
    <property type="evidence" value="ECO:0007669"/>
    <property type="project" value="TreeGrafter"/>
</dbReference>
<comment type="subcellular location">
    <subcellularLocation>
        <location evidence="1 7">Cell membrane</location>
        <topology evidence="1 7">Multi-pass membrane protein</topology>
    </subcellularLocation>
</comment>
<dbReference type="Gene3D" id="1.10.3720.10">
    <property type="entry name" value="MetI-like"/>
    <property type="match status" value="1"/>
</dbReference>
<evidence type="ECO:0000256" key="5">
    <source>
        <dbReference type="ARBA" id="ARBA00022989"/>
    </source>
</evidence>
<protein>
    <submittedName>
        <fullName evidence="9">Amino acid ABC transporter permease</fullName>
    </submittedName>
</protein>
<feature type="transmembrane region" description="Helical" evidence="7">
    <location>
        <begin position="20"/>
        <end position="46"/>
    </location>
</feature>
<keyword evidence="3" id="KW-1003">Cell membrane</keyword>
<evidence type="ECO:0000256" key="2">
    <source>
        <dbReference type="ARBA" id="ARBA00022448"/>
    </source>
</evidence>
<organism evidence="9 10">
    <name type="scientific">Paucilactobacillus nenjiangensis</name>
    <dbReference type="NCBI Taxonomy" id="1296540"/>
    <lineage>
        <taxon>Bacteria</taxon>
        <taxon>Bacillati</taxon>
        <taxon>Bacillota</taxon>
        <taxon>Bacilli</taxon>
        <taxon>Lactobacillales</taxon>
        <taxon>Lactobacillaceae</taxon>
        <taxon>Paucilactobacillus</taxon>
    </lineage>
</organism>
<dbReference type="InterPro" id="IPR010065">
    <property type="entry name" value="AA_ABC_transptr_permease_3TM"/>
</dbReference>
<evidence type="ECO:0000256" key="3">
    <source>
        <dbReference type="ARBA" id="ARBA00022475"/>
    </source>
</evidence>
<dbReference type="Proteomes" id="UP000325295">
    <property type="component" value="Chromosome"/>
</dbReference>
<dbReference type="AlphaFoldDB" id="A0A5P1X6Z6"/>
<dbReference type="GO" id="GO:0043190">
    <property type="term" value="C:ATP-binding cassette (ABC) transporter complex"/>
    <property type="evidence" value="ECO:0007669"/>
    <property type="project" value="InterPro"/>
</dbReference>
<dbReference type="OrthoDB" id="92598at2"/>
<evidence type="ECO:0000256" key="7">
    <source>
        <dbReference type="RuleBase" id="RU363032"/>
    </source>
</evidence>